<organism evidence="1 2">
    <name type="scientific">Ornithinimicrobium cerasi</name>
    <dbReference type="NCBI Taxonomy" id="2248773"/>
    <lineage>
        <taxon>Bacteria</taxon>
        <taxon>Bacillati</taxon>
        <taxon>Actinomycetota</taxon>
        <taxon>Actinomycetes</taxon>
        <taxon>Micrococcales</taxon>
        <taxon>Ornithinimicrobiaceae</taxon>
        <taxon>Ornithinimicrobium</taxon>
    </lineage>
</organism>
<evidence type="ECO:0000313" key="2">
    <source>
        <dbReference type="Proteomes" id="UP000219688"/>
    </source>
</evidence>
<protein>
    <submittedName>
        <fullName evidence="1">Uncharacterized protein</fullName>
    </submittedName>
</protein>
<keyword evidence="2" id="KW-1185">Reference proteome</keyword>
<name>A0A285VB19_9MICO</name>
<sequence>MSTADQGGGRGRGPYPLARPFPRPGPLIALAYRELDMLIDGDEAHLDAIGDPAELIRPWDPGTVEDPPARAQLWEWLEAVVEWVNTEHVWDPTYLVPPCWPAHPHLVHEIAVLADRRHTAGQAMTGDALEEWHRYVLPAFFDRRRTRLRTACDSRHHDWPARPAHIRFQDGNEHRARHYTRDVAHHR</sequence>
<proteinExistence type="predicted"/>
<dbReference type="AlphaFoldDB" id="A0A285VB19"/>
<dbReference type="RefSeq" id="WP_097186306.1">
    <property type="nucleotide sequence ID" value="NZ_OBQK01000001.1"/>
</dbReference>
<dbReference type="Proteomes" id="UP000219688">
    <property type="component" value="Unassembled WGS sequence"/>
</dbReference>
<reference evidence="2" key="1">
    <citation type="submission" date="2017-08" db="EMBL/GenBank/DDBJ databases">
        <authorList>
            <person name="Varghese N."/>
            <person name="Submissions S."/>
        </authorList>
    </citation>
    <scope>NUCLEOTIDE SEQUENCE [LARGE SCALE GENOMIC DNA]</scope>
    <source>
        <strain evidence="2">USBA17B2</strain>
    </source>
</reference>
<evidence type="ECO:0000313" key="1">
    <source>
        <dbReference type="EMBL" id="SOC51167.1"/>
    </source>
</evidence>
<gene>
    <name evidence="1" type="ORF">SAMN05421879_10158</name>
</gene>
<accession>A0A285VB19</accession>
<dbReference type="EMBL" id="OBQK01000001">
    <property type="protein sequence ID" value="SOC51167.1"/>
    <property type="molecule type" value="Genomic_DNA"/>
</dbReference>